<keyword evidence="4" id="KW-0325">Glycoprotein</keyword>
<keyword evidence="3 5" id="KW-0732">Signal</keyword>
<evidence type="ECO:0000256" key="2">
    <source>
        <dbReference type="ARBA" id="ARBA00022512"/>
    </source>
</evidence>
<feature type="signal peptide" evidence="5">
    <location>
        <begin position="1"/>
        <end position="20"/>
    </location>
</feature>
<feature type="chain" id="PRO_5045117507" evidence="5">
    <location>
        <begin position="21"/>
        <end position="467"/>
    </location>
</feature>
<dbReference type="Pfam" id="PF13928">
    <property type="entry name" value="Flocculin_t3"/>
    <property type="match status" value="2"/>
</dbReference>
<keyword evidence="7" id="KW-1185">Reference proteome</keyword>
<evidence type="ECO:0000256" key="5">
    <source>
        <dbReference type="SAM" id="SignalP"/>
    </source>
</evidence>
<evidence type="ECO:0000256" key="3">
    <source>
        <dbReference type="ARBA" id="ARBA00022729"/>
    </source>
</evidence>
<dbReference type="Proteomes" id="UP001497383">
    <property type="component" value="Chromosome 4"/>
</dbReference>
<evidence type="ECO:0000256" key="4">
    <source>
        <dbReference type="ARBA" id="ARBA00023180"/>
    </source>
</evidence>
<sequence length="467" mass="47745">MRFTSAIAASVALLSSAVKAQDVACLVDGETVAVVDLDTGVCPFTIPAELPQPFFEFVSLEDYDVLFYYSQINGSSKFFTDIINAGNVINIPANLLYGQAGAPLYQVHAEEEPSANSTAAIRKRLMKLRGVDIDLESDSLAKRQDEEELVAQLQELEGTFIQNSVFEVVDAVPSSGASSVPEESSEATGVVSTIVSTVISTELIDCTTITGVTTLSDGEISTYTTTSSLSGVAPGVVTEEVTTVVTVTSCSSDLCHVTTVPATPSLVTATAGGVVTVYTTYCPIESVAPVESTKTITITSCHNDACHTSAVAATPAWTTETVGGTVTEYITYCPVTAGHVETKVVVAGTTTLAHTGPGGEVSYTTSTVYITVQTTHGHVGTASAPIVGGAAPSTHVTGAAPSTHVTGAASTTHVVSGATPTTHVVGQTVAAGTHGASTAAVTAYQGGASSNSAKLLALAVLPLAYFF</sequence>
<dbReference type="RefSeq" id="XP_066830516.1">
    <property type="nucleotide sequence ID" value="XM_066973703.1"/>
</dbReference>
<name>A0ABP0ZMI4_9ASCO</name>
<evidence type="ECO:0000313" key="6">
    <source>
        <dbReference type="EMBL" id="CAK9439476.1"/>
    </source>
</evidence>
<dbReference type="InterPro" id="IPR025928">
    <property type="entry name" value="Flocculin_t3_rpt"/>
</dbReference>
<evidence type="ECO:0000256" key="1">
    <source>
        <dbReference type="ARBA" id="ARBA00004191"/>
    </source>
</evidence>
<keyword evidence="2" id="KW-0964">Secreted</keyword>
<dbReference type="GeneID" id="92208774"/>
<gene>
    <name evidence="6" type="ORF">LODBEIA_P35780</name>
</gene>
<keyword evidence="2" id="KW-0134">Cell wall</keyword>
<reference evidence="6 7" key="1">
    <citation type="submission" date="2024-03" db="EMBL/GenBank/DDBJ databases">
        <authorList>
            <person name="Brejova B."/>
        </authorList>
    </citation>
    <scope>NUCLEOTIDE SEQUENCE [LARGE SCALE GENOMIC DNA]</scope>
    <source>
        <strain evidence="6 7">CBS 14171</strain>
    </source>
</reference>
<accession>A0ABP0ZMI4</accession>
<evidence type="ECO:0000313" key="7">
    <source>
        <dbReference type="Proteomes" id="UP001497383"/>
    </source>
</evidence>
<protein>
    <submittedName>
        <fullName evidence="6">Uncharacterized protein</fullName>
    </submittedName>
</protein>
<organism evidence="6 7">
    <name type="scientific">Lodderomyces beijingensis</name>
    <dbReference type="NCBI Taxonomy" id="1775926"/>
    <lineage>
        <taxon>Eukaryota</taxon>
        <taxon>Fungi</taxon>
        <taxon>Dikarya</taxon>
        <taxon>Ascomycota</taxon>
        <taxon>Saccharomycotina</taxon>
        <taxon>Pichiomycetes</taxon>
        <taxon>Debaryomycetaceae</taxon>
        <taxon>Candida/Lodderomyces clade</taxon>
        <taxon>Lodderomyces</taxon>
    </lineage>
</organism>
<comment type="subcellular location">
    <subcellularLocation>
        <location evidence="1">Secreted</location>
        <location evidence="1">Cell wall</location>
    </subcellularLocation>
</comment>
<proteinExistence type="predicted"/>
<dbReference type="EMBL" id="OZ022408">
    <property type="protein sequence ID" value="CAK9439476.1"/>
    <property type="molecule type" value="Genomic_DNA"/>
</dbReference>